<dbReference type="PRINTS" id="PR00081">
    <property type="entry name" value="GDHRDH"/>
</dbReference>
<dbReference type="Proteomes" id="UP000184245">
    <property type="component" value="Unassembled WGS sequence"/>
</dbReference>
<evidence type="ECO:0000313" key="3">
    <source>
        <dbReference type="EMBL" id="SHF46948.1"/>
    </source>
</evidence>
<accession>A0A1M5BWL5</accession>
<protein>
    <submittedName>
        <fullName evidence="3">3-oxoacyl-[acyl-carrier protein] reductase</fullName>
    </submittedName>
</protein>
<keyword evidence="4" id="KW-1185">Reference proteome</keyword>
<reference evidence="3 4" key="1">
    <citation type="submission" date="2016-11" db="EMBL/GenBank/DDBJ databases">
        <authorList>
            <person name="Jaros S."/>
            <person name="Januszkiewicz K."/>
            <person name="Wedrychowicz H."/>
        </authorList>
    </citation>
    <scope>NUCLEOTIDE SEQUENCE [LARGE SCALE GENOMIC DNA]</scope>
    <source>
        <strain evidence="3 4">DSM 17459</strain>
    </source>
</reference>
<dbReference type="EMBL" id="FQVI01000031">
    <property type="protein sequence ID" value="SHF46948.1"/>
    <property type="molecule type" value="Genomic_DNA"/>
</dbReference>
<dbReference type="PANTHER" id="PTHR42760">
    <property type="entry name" value="SHORT-CHAIN DEHYDROGENASES/REDUCTASES FAMILY MEMBER"/>
    <property type="match status" value="1"/>
</dbReference>
<keyword evidence="2" id="KW-0560">Oxidoreductase</keyword>
<dbReference type="PANTHER" id="PTHR42760:SF135">
    <property type="entry name" value="BLL7886 PROTEIN"/>
    <property type="match status" value="1"/>
</dbReference>
<organism evidence="3 4">
    <name type="scientific">Lactonifactor longoviformis DSM 17459</name>
    <dbReference type="NCBI Taxonomy" id="1122155"/>
    <lineage>
        <taxon>Bacteria</taxon>
        <taxon>Bacillati</taxon>
        <taxon>Bacillota</taxon>
        <taxon>Clostridia</taxon>
        <taxon>Eubacteriales</taxon>
        <taxon>Clostridiaceae</taxon>
        <taxon>Lactonifactor</taxon>
    </lineage>
</organism>
<dbReference type="Pfam" id="PF13561">
    <property type="entry name" value="adh_short_C2"/>
    <property type="match status" value="1"/>
</dbReference>
<dbReference type="PRINTS" id="PR00080">
    <property type="entry name" value="SDRFAMILY"/>
</dbReference>
<sequence>MSYQITMENKVAVVTGAAQGIGAAIASKYAEAGAQVVILDVCPKSCAEELLQKLSKYGKKAAYYLCDVSDSTAVAAVFAEVAHRYGRVDVLVNNAGVVADWDKSYAINAKGTYYCSEAAKPYLEKAEGTIIILTSASVFSGGTGIPQYVTTKAGSYALTLFLAREYAKAGIRVNGIAPAVIMSKMLVERFGSEEAAREHYKTVMPLGRMGEPEDIANIALFLACELSEYLCGEVLIADGGRMHIG</sequence>
<dbReference type="InterPro" id="IPR002347">
    <property type="entry name" value="SDR_fam"/>
</dbReference>
<dbReference type="GO" id="GO:0008206">
    <property type="term" value="P:bile acid metabolic process"/>
    <property type="evidence" value="ECO:0007669"/>
    <property type="project" value="UniProtKB-ARBA"/>
</dbReference>
<proteinExistence type="inferred from homology"/>
<dbReference type="STRING" id="1122155.SAMN02745158_03853"/>
<comment type="similarity">
    <text evidence="1">Belongs to the short-chain dehydrogenases/reductases (SDR) family.</text>
</comment>
<dbReference type="FunFam" id="3.40.50.720:FF:000084">
    <property type="entry name" value="Short-chain dehydrogenase reductase"/>
    <property type="match status" value="1"/>
</dbReference>
<dbReference type="OrthoDB" id="9803333at2"/>
<dbReference type="InterPro" id="IPR036291">
    <property type="entry name" value="NAD(P)-bd_dom_sf"/>
</dbReference>
<dbReference type="GO" id="GO:0016616">
    <property type="term" value="F:oxidoreductase activity, acting on the CH-OH group of donors, NAD or NADP as acceptor"/>
    <property type="evidence" value="ECO:0007669"/>
    <property type="project" value="TreeGrafter"/>
</dbReference>
<dbReference type="SUPFAM" id="SSF51735">
    <property type="entry name" value="NAD(P)-binding Rossmann-fold domains"/>
    <property type="match status" value="1"/>
</dbReference>
<dbReference type="InterPro" id="IPR020904">
    <property type="entry name" value="Sc_DH/Rdtase_CS"/>
</dbReference>
<dbReference type="Gene3D" id="3.40.50.720">
    <property type="entry name" value="NAD(P)-binding Rossmann-like Domain"/>
    <property type="match status" value="1"/>
</dbReference>
<evidence type="ECO:0000256" key="1">
    <source>
        <dbReference type="ARBA" id="ARBA00006484"/>
    </source>
</evidence>
<name>A0A1M5BWL5_9CLOT</name>
<dbReference type="AlphaFoldDB" id="A0A1M5BWL5"/>
<dbReference type="PROSITE" id="PS00061">
    <property type="entry name" value="ADH_SHORT"/>
    <property type="match status" value="1"/>
</dbReference>
<evidence type="ECO:0000313" key="4">
    <source>
        <dbReference type="Proteomes" id="UP000184245"/>
    </source>
</evidence>
<evidence type="ECO:0000256" key="2">
    <source>
        <dbReference type="ARBA" id="ARBA00023002"/>
    </source>
</evidence>
<gene>
    <name evidence="3" type="ORF">SAMN02745158_03853</name>
</gene>
<dbReference type="RefSeq" id="WP_084068130.1">
    <property type="nucleotide sequence ID" value="NZ_FQVI01000031.1"/>
</dbReference>
<dbReference type="GO" id="GO:0030497">
    <property type="term" value="P:fatty acid elongation"/>
    <property type="evidence" value="ECO:0007669"/>
    <property type="project" value="TreeGrafter"/>
</dbReference>